<feature type="region of interest" description="Disordered" evidence="1">
    <location>
        <begin position="1"/>
        <end position="82"/>
    </location>
</feature>
<name>A0A0F9EBH1_9ZZZZ</name>
<proteinExistence type="predicted"/>
<accession>A0A0F9EBH1</accession>
<evidence type="ECO:0000313" key="2">
    <source>
        <dbReference type="EMBL" id="KKL71294.1"/>
    </source>
</evidence>
<feature type="compositionally biased region" description="Basic residues" evidence="1">
    <location>
        <begin position="1"/>
        <end position="14"/>
    </location>
</feature>
<organism evidence="2">
    <name type="scientific">marine sediment metagenome</name>
    <dbReference type="NCBI Taxonomy" id="412755"/>
    <lineage>
        <taxon>unclassified sequences</taxon>
        <taxon>metagenomes</taxon>
        <taxon>ecological metagenomes</taxon>
    </lineage>
</organism>
<protein>
    <submittedName>
        <fullName evidence="2">Uncharacterized protein</fullName>
    </submittedName>
</protein>
<feature type="compositionally biased region" description="Basic and acidic residues" evidence="1">
    <location>
        <begin position="15"/>
        <end position="32"/>
    </location>
</feature>
<dbReference type="AlphaFoldDB" id="A0A0F9EBH1"/>
<reference evidence="2" key="1">
    <citation type="journal article" date="2015" name="Nature">
        <title>Complex archaea that bridge the gap between prokaryotes and eukaryotes.</title>
        <authorList>
            <person name="Spang A."/>
            <person name="Saw J.H."/>
            <person name="Jorgensen S.L."/>
            <person name="Zaremba-Niedzwiedzka K."/>
            <person name="Martijn J."/>
            <person name="Lind A.E."/>
            <person name="van Eijk R."/>
            <person name="Schleper C."/>
            <person name="Guy L."/>
            <person name="Ettema T.J."/>
        </authorList>
    </citation>
    <scope>NUCLEOTIDE SEQUENCE</scope>
</reference>
<comment type="caution">
    <text evidence="2">The sequence shown here is derived from an EMBL/GenBank/DDBJ whole genome shotgun (WGS) entry which is preliminary data.</text>
</comment>
<sequence length="82" mass="9673">MGMTNKKLKKKRKEAAKQEKIDKNKQEVDEKVLSSISDPNPWTPEKEEEWLRQPSDALRDRFPPMTKPMHVKYRHTGPGWGE</sequence>
<evidence type="ECO:0000256" key="1">
    <source>
        <dbReference type="SAM" id="MobiDB-lite"/>
    </source>
</evidence>
<gene>
    <name evidence="2" type="ORF">LCGC14_2096360</name>
</gene>
<dbReference type="EMBL" id="LAZR01025637">
    <property type="protein sequence ID" value="KKL71294.1"/>
    <property type="molecule type" value="Genomic_DNA"/>
</dbReference>